<dbReference type="Gene3D" id="2.30.30.220">
    <property type="entry name" value="SspB-like"/>
    <property type="match status" value="1"/>
</dbReference>
<dbReference type="Proteomes" id="UP000824107">
    <property type="component" value="Unassembled WGS sequence"/>
</dbReference>
<gene>
    <name evidence="2" type="ORF">IAD20_00515</name>
</gene>
<dbReference type="InterPro" id="IPR007481">
    <property type="entry name" value="SspB"/>
</dbReference>
<reference evidence="2" key="2">
    <citation type="journal article" date="2021" name="PeerJ">
        <title>Extensive microbial diversity within the chicken gut microbiome revealed by metagenomics and culture.</title>
        <authorList>
            <person name="Gilroy R."/>
            <person name="Ravi A."/>
            <person name="Getino M."/>
            <person name="Pursley I."/>
            <person name="Horton D.L."/>
            <person name="Alikhan N.F."/>
            <person name="Baker D."/>
            <person name="Gharbi K."/>
            <person name="Hall N."/>
            <person name="Watson M."/>
            <person name="Adriaenssens E.M."/>
            <person name="Foster-Nyarko E."/>
            <person name="Jarju S."/>
            <person name="Secka A."/>
            <person name="Antonio M."/>
            <person name="Oren A."/>
            <person name="Chaudhuri R.R."/>
            <person name="La Ragione R."/>
            <person name="Hildebrand F."/>
            <person name="Pallen M.J."/>
        </authorList>
    </citation>
    <scope>NUCLEOTIDE SEQUENCE</scope>
    <source>
        <strain evidence="2">ChiW3-316</strain>
    </source>
</reference>
<dbReference type="AlphaFoldDB" id="A0A9D1M2N0"/>
<dbReference type="SUPFAM" id="SSF101738">
    <property type="entry name" value="SspB-like"/>
    <property type="match status" value="1"/>
</dbReference>
<reference evidence="2" key="1">
    <citation type="submission" date="2020-10" db="EMBL/GenBank/DDBJ databases">
        <authorList>
            <person name="Gilroy R."/>
        </authorList>
    </citation>
    <scope>NUCLEOTIDE SEQUENCE</scope>
    <source>
        <strain evidence="2">ChiW3-316</strain>
    </source>
</reference>
<evidence type="ECO:0000256" key="1">
    <source>
        <dbReference type="SAM" id="MobiDB-lite"/>
    </source>
</evidence>
<accession>A0A9D1M2N0</accession>
<dbReference type="InterPro" id="IPR036760">
    <property type="entry name" value="SspB-like_sf"/>
</dbReference>
<protein>
    <recommendedName>
        <fullName evidence="4">Stringent starvation protein B</fullName>
    </recommendedName>
</protein>
<sequence length="160" mass="17877">MTGYITEINYDKLIEKSLKHVVVEALKIAERQGLPGENHFYITFKTTHPQVSMSEGLKNQYPNEMTIVIQHQYSNLVVANNYFSIDLSFNGIPQTLTIPYEAITYFGDPYAKFGLSFNSADEPEEAAGSLFAEEEDAEEPKKASGGIATVVSIDAFRKKN</sequence>
<proteinExistence type="predicted"/>
<evidence type="ECO:0000313" key="3">
    <source>
        <dbReference type="Proteomes" id="UP000824107"/>
    </source>
</evidence>
<feature type="region of interest" description="Disordered" evidence="1">
    <location>
        <begin position="125"/>
        <end position="144"/>
    </location>
</feature>
<dbReference type="Pfam" id="PF04386">
    <property type="entry name" value="SspB"/>
    <property type="match status" value="1"/>
</dbReference>
<evidence type="ECO:0000313" key="2">
    <source>
        <dbReference type="EMBL" id="HIU52546.1"/>
    </source>
</evidence>
<comment type="caution">
    <text evidence="2">The sequence shown here is derived from an EMBL/GenBank/DDBJ whole genome shotgun (WGS) entry which is preliminary data.</text>
</comment>
<dbReference type="EMBL" id="DVNC01000006">
    <property type="protein sequence ID" value="HIU52546.1"/>
    <property type="molecule type" value="Genomic_DNA"/>
</dbReference>
<name>A0A9D1M2N0_9PROT</name>
<organism evidence="2 3">
    <name type="scientific">Candidatus Scatocola faecipullorum</name>
    <dbReference type="NCBI Taxonomy" id="2840917"/>
    <lineage>
        <taxon>Bacteria</taxon>
        <taxon>Pseudomonadati</taxon>
        <taxon>Pseudomonadota</taxon>
        <taxon>Alphaproteobacteria</taxon>
        <taxon>Rhodospirillales</taxon>
        <taxon>Rhodospirillaceae</taxon>
        <taxon>Rhodospirillaceae incertae sedis</taxon>
        <taxon>Candidatus Scatocola</taxon>
    </lineage>
</organism>
<evidence type="ECO:0008006" key="4">
    <source>
        <dbReference type="Google" id="ProtNLM"/>
    </source>
</evidence>